<dbReference type="Gene3D" id="3.30.420.10">
    <property type="entry name" value="Ribonuclease H-like superfamily/Ribonuclease H"/>
    <property type="match status" value="1"/>
</dbReference>
<dbReference type="InterPro" id="IPR009057">
    <property type="entry name" value="Homeodomain-like_sf"/>
</dbReference>
<dbReference type="InterPro" id="IPR047655">
    <property type="entry name" value="Transpos_IS630-like"/>
</dbReference>
<evidence type="ECO:0000259" key="2">
    <source>
        <dbReference type="Pfam" id="PF13592"/>
    </source>
</evidence>
<dbReference type="GO" id="GO:0003676">
    <property type="term" value="F:nucleic acid binding"/>
    <property type="evidence" value="ECO:0007669"/>
    <property type="project" value="InterPro"/>
</dbReference>
<evidence type="ECO:0000313" key="3">
    <source>
        <dbReference type="EMBL" id="VAW11467.1"/>
    </source>
</evidence>
<reference evidence="3" key="1">
    <citation type="submission" date="2018-06" db="EMBL/GenBank/DDBJ databases">
        <authorList>
            <person name="Zhirakovskaya E."/>
        </authorList>
    </citation>
    <scope>NUCLEOTIDE SEQUENCE</scope>
</reference>
<gene>
    <name evidence="3" type="ORF">MNBD_BACTEROID03-1224</name>
</gene>
<dbReference type="InterPro" id="IPR036397">
    <property type="entry name" value="RNaseH_sf"/>
</dbReference>
<organism evidence="3">
    <name type="scientific">hydrothermal vent metagenome</name>
    <dbReference type="NCBI Taxonomy" id="652676"/>
    <lineage>
        <taxon>unclassified sequences</taxon>
        <taxon>metagenomes</taxon>
        <taxon>ecological metagenomes</taxon>
    </lineage>
</organism>
<accession>A0A3B0TDR1</accession>
<dbReference type="AlphaFoldDB" id="A0A3B0TDR1"/>
<dbReference type="EMBL" id="UOEL01000062">
    <property type="protein sequence ID" value="VAW11467.1"/>
    <property type="molecule type" value="Genomic_DNA"/>
</dbReference>
<feature type="domain" description="Tc1-like transposase DDE" evidence="1">
    <location>
        <begin position="172"/>
        <end position="313"/>
    </location>
</feature>
<dbReference type="InterPro" id="IPR025959">
    <property type="entry name" value="Winged_HTH_dom"/>
</dbReference>
<dbReference type="PANTHER" id="PTHR46564">
    <property type="entry name" value="TRANSPOSASE"/>
    <property type="match status" value="1"/>
</dbReference>
<sequence>MEKTDLRTAKKSEKEAMRVLAINMYKKEIGQRQISIILGVRAATIFDWAKLYEQYGEKGLKEVKRGRKKGSGKLLRDKQEVEVQKTIIDKMPDQLKLPYALWTRKAIKDLIKRTYKIDVAIKTMGDYLKKWGFTPQKPKKKAYEQNSKAVNRWLKEDYPKIVKQAKKDNAEIHWADETGIKNNSQYGRSYAPIGKTPTKQTMAKRISLNMISTITNQGKVRFMTYKGTMNAQRFIVFLKRLVKGASKKPFIILDNLRVHHSKIVKKWVEENKKNITLFFLPSYSPKLNPDEYLNNDLKSSIGLKKTPKNEKQMKNNVKSHMMFLQKNPKKAARFFNHKTIKYAAA</sequence>
<dbReference type="Pfam" id="PF13592">
    <property type="entry name" value="HTH_33"/>
    <property type="match status" value="1"/>
</dbReference>
<dbReference type="InterPro" id="IPR038717">
    <property type="entry name" value="Tc1-like_DDE_dom"/>
</dbReference>
<dbReference type="SUPFAM" id="SSF46689">
    <property type="entry name" value="Homeodomain-like"/>
    <property type="match status" value="1"/>
</dbReference>
<proteinExistence type="predicted"/>
<dbReference type="NCBIfam" id="NF033545">
    <property type="entry name" value="transpos_IS630"/>
    <property type="match status" value="1"/>
</dbReference>
<dbReference type="Pfam" id="PF13358">
    <property type="entry name" value="DDE_3"/>
    <property type="match status" value="1"/>
</dbReference>
<evidence type="ECO:0000259" key="1">
    <source>
        <dbReference type="Pfam" id="PF13358"/>
    </source>
</evidence>
<dbReference type="PANTHER" id="PTHR46564:SF1">
    <property type="entry name" value="TRANSPOSASE"/>
    <property type="match status" value="1"/>
</dbReference>
<protein>
    <submittedName>
        <fullName evidence="3">Mobile element protein</fullName>
    </submittedName>
</protein>
<name>A0A3B0TDR1_9ZZZZ</name>
<feature type="domain" description="Winged helix-turn helix" evidence="2">
    <location>
        <begin position="100"/>
        <end position="156"/>
    </location>
</feature>